<organism evidence="16 17">
    <name type="scientific">Engelhardtia mirabilis</name>
    <dbReference type="NCBI Taxonomy" id="2528011"/>
    <lineage>
        <taxon>Bacteria</taxon>
        <taxon>Pseudomonadati</taxon>
        <taxon>Planctomycetota</taxon>
        <taxon>Planctomycetia</taxon>
        <taxon>Planctomycetia incertae sedis</taxon>
        <taxon>Engelhardtia</taxon>
    </lineage>
</organism>
<keyword evidence="2 13" id="KW-0963">Cytoplasm</keyword>
<evidence type="ECO:0000256" key="12">
    <source>
        <dbReference type="ARBA" id="ARBA00029354"/>
    </source>
</evidence>
<dbReference type="FunFam" id="3.30.420.10:FF:000002">
    <property type="entry name" value="Crossover junction endodeoxyribonuclease RuvC"/>
    <property type="match status" value="1"/>
</dbReference>
<sequence>MLAGKHPTGPLDANRAGRVSPPRQLSSTQQSDPTAAVVRLATPAPTVPAPTVPAPTVLGIDPGTRVMGYGAVTACLPVPVFVRAGVIQPRKTNDLPGRLAVIAIELEALLEELHPSVVVVERAFTGRNVQSALRLGEARGVAIACAARSGAMVVEITPAAAKRAVAGSGSADKDQVAAMVMRMLGLVDPGGPRDATDALAMALAHALQIAAPAAQASALGRRTPGGLR</sequence>
<feature type="active site" evidence="13">
    <location>
        <position position="121"/>
    </location>
</feature>
<gene>
    <name evidence="13 16" type="primary">ruvC</name>
    <name evidence="16" type="ORF">Pla133_13660</name>
</gene>
<comment type="subcellular location">
    <subcellularLocation>
        <location evidence="13">Cytoplasm</location>
    </subcellularLocation>
</comment>
<accession>A0A518BH35</accession>
<feature type="active site" evidence="13">
    <location>
        <position position="194"/>
    </location>
</feature>
<keyword evidence="11 13" id="KW-0234">DNA repair</keyword>
<dbReference type="PROSITE" id="PS01321">
    <property type="entry name" value="RUVC"/>
    <property type="match status" value="1"/>
</dbReference>
<comment type="function">
    <text evidence="13">The RuvA-RuvB-RuvC complex processes Holliday junction (HJ) DNA during genetic recombination and DNA repair. Endonuclease that resolves HJ intermediates. Cleaves cruciform DNA by making single-stranded nicks across the HJ at symmetrical positions within the homologous arms, yielding a 5'-phosphate and a 3'-hydroxyl group; requires a central core of homology in the junction. The consensus cleavage sequence is 5'-(A/T)TT(C/G)-3'. Cleavage occurs on the 3'-side of the TT dinucleotide at the point of strand exchange. HJ branch migration catalyzed by RuvA-RuvB allows RuvC to scan DNA until it finds its consensus sequence, where it cleaves and resolves the cruciform DNA.</text>
</comment>
<dbReference type="Proteomes" id="UP000316921">
    <property type="component" value="Chromosome"/>
</dbReference>
<evidence type="ECO:0000256" key="3">
    <source>
        <dbReference type="ARBA" id="ARBA00022722"/>
    </source>
</evidence>
<evidence type="ECO:0000313" key="17">
    <source>
        <dbReference type="Proteomes" id="UP000316921"/>
    </source>
</evidence>
<dbReference type="InterPro" id="IPR020563">
    <property type="entry name" value="X-over_junc_endoDNase_Mg_BS"/>
</dbReference>
<comment type="subunit">
    <text evidence="13">Homodimer which binds Holliday junction (HJ) DNA. The HJ becomes 2-fold symmetrical on binding to RuvC with unstacked arms; it has a different conformation from HJ DNA in complex with RuvA. In the full resolvosome a probable DNA-RuvA(4)-RuvB(12)-RuvC(2) complex forms which resolves the HJ.</text>
</comment>
<dbReference type="Pfam" id="PF02075">
    <property type="entry name" value="RuvC"/>
    <property type="match status" value="1"/>
</dbReference>
<dbReference type="InterPro" id="IPR012337">
    <property type="entry name" value="RNaseH-like_sf"/>
</dbReference>
<dbReference type="EMBL" id="CP036287">
    <property type="protein sequence ID" value="QDU66299.1"/>
    <property type="molecule type" value="Genomic_DNA"/>
</dbReference>
<keyword evidence="9 13" id="KW-0238">DNA-binding</keyword>
<dbReference type="GO" id="GO:0005737">
    <property type="term" value="C:cytoplasm"/>
    <property type="evidence" value="ECO:0007669"/>
    <property type="project" value="UniProtKB-SubCell"/>
</dbReference>
<keyword evidence="10 13" id="KW-0233">DNA recombination</keyword>
<keyword evidence="17" id="KW-1185">Reference proteome</keyword>
<evidence type="ECO:0000256" key="1">
    <source>
        <dbReference type="ARBA" id="ARBA00009518"/>
    </source>
</evidence>
<name>A0A518BH35_9BACT</name>
<dbReference type="InterPro" id="IPR036397">
    <property type="entry name" value="RNaseH_sf"/>
</dbReference>
<dbReference type="KEGG" id="pbap:Pla133_13660"/>
<dbReference type="CDD" id="cd16962">
    <property type="entry name" value="RuvC"/>
    <property type="match status" value="1"/>
</dbReference>
<evidence type="ECO:0000256" key="9">
    <source>
        <dbReference type="ARBA" id="ARBA00023125"/>
    </source>
</evidence>
<keyword evidence="3 13" id="KW-0540">Nuclease</keyword>
<dbReference type="PANTHER" id="PTHR30194:SF3">
    <property type="entry name" value="CROSSOVER JUNCTION ENDODEOXYRIBONUCLEASE RUVC"/>
    <property type="match status" value="1"/>
</dbReference>
<feature type="active site" evidence="13">
    <location>
        <position position="61"/>
    </location>
</feature>
<dbReference type="EC" id="3.1.21.10" evidence="13 14"/>
<dbReference type="NCBIfam" id="TIGR00228">
    <property type="entry name" value="ruvC"/>
    <property type="match status" value="1"/>
</dbReference>
<evidence type="ECO:0000256" key="4">
    <source>
        <dbReference type="ARBA" id="ARBA00022723"/>
    </source>
</evidence>
<dbReference type="PRINTS" id="PR00696">
    <property type="entry name" value="RSOLVASERUVC"/>
</dbReference>
<evidence type="ECO:0000256" key="10">
    <source>
        <dbReference type="ARBA" id="ARBA00023172"/>
    </source>
</evidence>
<comment type="catalytic activity">
    <reaction evidence="12 13">
        <text>Endonucleolytic cleavage at a junction such as a reciprocal single-stranded crossover between two homologous DNA duplexes (Holliday junction).</text>
        <dbReference type="EC" id="3.1.21.10"/>
    </reaction>
</comment>
<comment type="similarity">
    <text evidence="1 13">Belongs to the RuvC family.</text>
</comment>
<evidence type="ECO:0000256" key="15">
    <source>
        <dbReference type="SAM" id="MobiDB-lite"/>
    </source>
</evidence>
<dbReference type="GO" id="GO:0003677">
    <property type="term" value="F:DNA binding"/>
    <property type="evidence" value="ECO:0007669"/>
    <property type="project" value="UniProtKB-KW"/>
</dbReference>
<evidence type="ECO:0000256" key="2">
    <source>
        <dbReference type="ARBA" id="ARBA00022490"/>
    </source>
</evidence>
<dbReference type="GO" id="GO:0006310">
    <property type="term" value="P:DNA recombination"/>
    <property type="evidence" value="ECO:0007669"/>
    <property type="project" value="UniProtKB-UniRule"/>
</dbReference>
<dbReference type="PANTHER" id="PTHR30194">
    <property type="entry name" value="CROSSOVER JUNCTION ENDODEOXYRIBONUCLEASE RUVC"/>
    <property type="match status" value="1"/>
</dbReference>
<evidence type="ECO:0000256" key="13">
    <source>
        <dbReference type="HAMAP-Rule" id="MF_00034"/>
    </source>
</evidence>
<evidence type="ECO:0000256" key="6">
    <source>
        <dbReference type="ARBA" id="ARBA00022763"/>
    </source>
</evidence>
<keyword evidence="7 13" id="KW-0378">Hydrolase</keyword>
<dbReference type="Gene3D" id="3.30.420.10">
    <property type="entry name" value="Ribonuclease H-like superfamily/Ribonuclease H"/>
    <property type="match status" value="1"/>
</dbReference>
<feature type="compositionally biased region" description="Polar residues" evidence="15">
    <location>
        <begin position="23"/>
        <end position="32"/>
    </location>
</feature>
<keyword evidence="5 13" id="KW-0255">Endonuclease</keyword>
<evidence type="ECO:0000256" key="7">
    <source>
        <dbReference type="ARBA" id="ARBA00022801"/>
    </source>
</evidence>
<reference evidence="16 17" key="1">
    <citation type="submission" date="2019-02" db="EMBL/GenBank/DDBJ databases">
        <title>Deep-cultivation of Planctomycetes and their phenomic and genomic characterization uncovers novel biology.</title>
        <authorList>
            <person name="Wiegand S."/>
            <person name="Jogler M."/>
            <person name="Boedeker C."/>
            <person name="Pinto D."/>
            <person name="Vollmers J."/>
            <person name="Rivas-Marin E."/>
            <person name="Kohn T."/>
            <person name="Peeters S.H."/>
            <person name="Heuer A."/>
            <person name="Rast P."/>
            <person name="Oberbeckmann S."/>
            <person name="Bunk B."/>
            <person name="Jeske O."/>
            <person name="Meyerdierks A."/>
            <person name="Storesund J.E."/>
            <person name="Kallscheuer N."/>
            <person name="Luecker S."/>
            <person name="Lage O.M."/>
            <person name="Pohl T."/>
            <person name="Merkel B.J."/>
            <person name="Hornburger P."/>
            <person name="Mueller R.-W."/>
            <person name="Bruemmer F."/>
            <person name="Labrenz M."/>
            <person name="Spormann A.M."/>
            <person name="Op den Camp H."/>
            <person name="Overmann J."/>
            <person name="Amann R."/>
            <person name="Jetten M.S.M."/>
            <person name="Mascher T."/>
            <person name="Medema M.H."/>
            <person name="Devos D.P."/>
            <person name="Kaster A.-K."/>
            <person name="Ovreas L."/>
            <person name="Rohde M."/>
            <person name="Galperin M.Y."/>
            <person name="Jogler C."/>
        </authorList>
    </citation>
    <scope>NUCLEOTIDE SEQUENCE [LARGE SCALE GENOMIC DNA]</scope>
    <source>
        <strain evidence="16 17">Pla133</strain>
    </source>
</reference>
<dbReference type="GO" id="GO:0048476">
    <property type="term" value="C:Holliday junction resolvase complex"/>
    <property type="evidence" value="ECO:0007669"/>
    <property type="project" value="UniProtKB-UniRule"/>
</dbReference>
<evidence type="ECO:0000256" key="5">
    <source>
        <dbReference type="ARBA" id="ARBA00022759"/>
    </source>
</evidence>
<protein>
    <recommendedName>
        <fullName evidence="13 14">Crossover junction endodeoxyribonuclease RuvC</fullName>
        <ecNumber evidence="13 14">3.1.21.10</ecNumber>
    </recommendedName>
    <alternativeName>
        <fullName evidence="13">Holliday junction nuclease RuvC</fullName>
    </alternativeName>
    <alternativeName>
        <fullName evidence="13">Holliday junction resolvase RuvC</fullName>
    </alternativeName>
</protein>
<dbReference type="GO" id="GO:0008821">
    <property type="term" value="F:crossover junction DNA endonuclease activity"/>
    <property type="evidence" value="ECO:0007669"/>
    <property type="project" value="UniProtKB-UniRule"/>
</dbReference>
<dbReference type="SUPFAM" id="SSF53098">
    <property type="entry name" value="Ribonuclease H-like"/>
    <property type="match status" value="1"/>
</dbReference>
<proteinExistence type="inferred from homology"/>
<dbReference type="GO" id="GO:0000287">
    <property type="term" value="F:magnesium ion binding"/>
    <property type="evidence" value="ECO:0007669"/>
    <property type="project" value="UniProtKB-UniRule"/>
</dbReference>
<dbReference type="HAMAP" id="MF_00034">
    <property type="entry name" value="RuvC"/>
    <property type="match status" value="1"/>
</dbReference>
<feature type="binding site" evidence="13">
    <location>
        <position position="194"/>
    </location>
    <ligand>
        <name>Mg(2+)</name>
        <dbReference type="ChEBI" id="CHEBI:18420"/>
        <label>1</label>
    </ligand>
</feature>
<dbReference type="InterPro" id="IPR002176">
    <property type="entry name" value="X-over_junc_endoDNase_RuvC"/>
</dbReference>
<evidence type="ECO:0000256" key="11">
    <source>
        <dbReference type="ARBA" id="ARBA00023204"/>
    </source>
</evidence>
<dbReference type="AlphaFoldDB" id="A0A518BH35"/>
<feature type="binding site" evidence="13">
    <location>
        <position position="121"/>
    </location>
    <ligand>
        <name>Mg(2+)</name>
        <dbReference type="ChEBI" id="CHEBI:18420"/>
        <label>2</label>
    </ligand>
</feature>
<comment type="cofactor">
    <cofactor evidence="13">
        <name>Mg(2+)</name>
        <dbReference type="ChEBI" id="CHEBI:18420"/>
    </cofactor>
    <text evidence="13">Binds 2 Mg(2+) ion per subunit.</text>
</comment>
<dbReference type="GO" id="GO:0006281">
    <property type="term" value="P:DNA repair"/>
    <property type="evidence" value="ECO:0007669"/>
    <property type="project" value="UniProtKB-UniRule"/>
</dbReference>
<keyword evidence="8 13" id="KW-0460">Magnesium</keyword>
<keyword evidence="4 13" id="KW-0479">Metal-binding</keyword>
<feature type="region of interest" description="Disordered" evidence="15">
    <location>
        <begin position="1"/>
        <end position="33"/>
    </location>
</feature>
<evidence type="ECO:0000256" key="14">
    <source>
        <dbReference type="NCBIfam" id="TIGR00228"/>
    </source>
</evidence>
<feature type="binding site" evidence="13">
    <location>
        <position position="61"/>
    </location>
    <ligand>
        <name>Mg(2+)</name>
        <dbReference type="ChEBI" id="CHEBI:18420"/>
        <label>1</label>
    </ligand>
</feature>
<evidence type="ECO:0000313" key="16">
    <source>
        <dbReference type="EMBL" id="QDU66299.1"/>
    </source>
</evidence>
<keyword evidence="6 13" id="KW-0227">DNA damage</keyword>
<evidence type="ECO:0000256" key="8">
    <source>
        <dbReference type="ARBA" id="ARBA00022842"/>
    </source>
</evidence>